<dbReference type="RefSeq" id="WP_068207725.1">
    <property type="nucleotide sequence ID" value="NZ_CP013355.1"/>
</dbReference>
<protein>
    <submittedName>
        <fullName evidence="3">Heavy metal transporter</fullName>
    </submittedName>
</protein>
<dbReference type="Proteomes" id="UP000059672">
    <property type="component" value="Chromosome"/>
</dbReference>
<dbReference type="STRING" id="1622118.Lupro_06715"/>
<sequence length="213" mass="23759">MKKSIYVLALITILFSACKNDKKQAESNSMQSSEMNMKEADGHDHDDHDHDATMGENSSKEERNIDATTQKNSATSAIIDSYLQIKNALVEDSKEGAAKGGAMMLTAFTDFDMSQLNDSQHKEYMEILEDAKEQAEHIVKSPIDHQREHFENLSIDVNDLIALLGTDKTLYQSKCPMAGEGKGAIWLSEYKEIKNPFFGSKMISCGSVQKQIN</sequence>
<dbReference type="PROSITE" id="PS51257">
    <property type="entry name" value="PROKAR_LIPOPROTEIN"/>
    <property type="match status" value="1"/>
</dbReference>
<dbReference type="PATRIC" id="fig|1622118.3.peg.1390"/>
<reference evidence="3" key="1">
    <citation type="submission" date="2015-12" db="EMBL/GenBank/DDBJ databases">
        <authorList>
            <person name="Shamseldin A."/>
            <person name="Moawad H."/>
            <person name="Abd El-Rahim W.M."/>
            <person name="Sadowsky M.J."/>
        </authorList>
    </citation>
    <scope>NUCLEOTIDE SEQUENCE</scope>
    <source>
        <strain evidence="3">LP1</strain>
    </source>
</reference>
<dbReference type="KEGG" id="lut:Lupro_06715"/>
<gene>
    <name evidence="3" type="ORF">Lupro_06715</name>
</gene>
<evidence type="ECO:0000259" key="2">
    <source>
        <dbReference type="Pfam" id="PF11827"/>
    </source>
</evidence>
<evidence type="ECO:0000313" key="4">
    <source>
        <dbReference type="Proteomes" id="UP000059672"/>
    </source>
</evidence>
<reference evidence="3" key="2">
    <citation type="journal article" date="2016" name="Int. J. Syst. Evol. Microbiol.">
        <title>Lutibacter profundi sp. nov., isolated from a deep-sea hydrothermal system on the Arctic Mid-Ocean Ridge and emended description of the genus Lutibacter.</title>
        <authorList>
            <person name="Le Moine Bauer S."/>
            <person name="Roalkvam I."/>
            <person name="Steen I.H."/>
            <person name="Dahle H."/>
        </authorList>
    </citation>
    <scope>NUCLEOTIDE SEQUENCE [LARGE SCALE GENOMIC DNA]</scope>
    <source>
        <strain evidence="3">LP1</strain>
    </source>
</reference>
<name>A0A109RNI9_9FLAO</name>
<evidence type="ECO:0000256" key="1">
    <source>
        <dbReference type="SAM" id="MobiDB-lite"/>
    </source>
</evidence>
<proteinExistence type="predicted"/>
<dbReference type="Pfam" id="PF11827">
    <property type="entry name" value="DUF3347"/>
    <property type="match status" value="1"/>
</dbReference>
<dbReference type="AlphaFoldDB" id="A0A109RNI9"/>
<feature type="region of interest" description="Disordered" evidence="1">
    <location>
        <begin position="22"/>
        <end position="71"/>
    </location>
</feature>
<feature type="compositionally biased region" description="Low complexity" evidence="1">
    <location>
        <begin position="26"/>
        <end position="35"/>
    </location>
</feature>
<feature type="compositionally biased region" description="Basic and acidic residues" evidence="1">
    <location>
        <begin position="36"/>
        <end position="65"/>
    </location>
</feature>
<organism evidence="3 4">
    <name type="scientific">Lutibacter profundi</name>
    <dbReference type="NCBI Taxonomy" id="1622118"/>
    <lineage>
        <taxon>Bacteria</taxon>
        <taxon>Pseudomonadati</taxon>
        <taxon>Bacteroidota</taxon>
        <taxon>Flavobacteriia</taxon>
        <taxon>Flavobacteriales</taxon>
        <taxon>Flavobacteriaceae</taxon>
        <taxon>Lutibacter</taxon>
    </lineage>
</organism>
<feature type="domain" description="DUF3347" evidence="2">
    <location>
        <begin position="78"/>
        <end position="168"/>
    </location>
</feature>
<dbReference type="InterPro" id="IPR021782">
    <property type="entry name" value="DUF3347"/>
</dbReference>
<evidence type="ECO:0000313" key="3">
    <source>
        <dbReference type="EMBL" id="AMC10957.1"/>
    </source>
</evidence>
<keyword evidence="4" id="KW-1185">Reference proteome</keyword>
<accession>A0A109RNI9</accession>
<dbReference type="OrthoDB" id="5513217at2"/>
<dbReference type="EMBL" id="CP013355">
    <property type="protein sequence ID" value="AMC10957.1"/>
    <property type="molecule type" value="Genomic_DNA"/>
</dbReference>